<dbReference type="PROSITE" id="PS50262">
    <property type="entry name" value="G_PROTEIN_RECEP_F1_2"/>
    <property type="match status" value="1"/>
</dbReference>
<evidence type="ECO:0000256" key="3">
    <source>
        <dbReference type="ARBA" id="ARBA00022989"/>
    </source>
</evidence>
<dbReference type="InterPro" id="IPR050119">
    <property type="entry name" value="CCR1-9-like"/>
</dbReference>
<dbReference type="InterPro" id="IPR017452">
    <property type="entry name" value="GPCR_Rhodpsn_7TM"/>
</dbReference>
<feature type="domain" description="G-protein coupled receptors family 1 profile" evidence="14">
    <location>
        <begin position="63"/>
        <end position="318"/>
    </location>
</feature>
<comment type="similarity">
    <text evidence="12">Belongs to the G-protein coupled receptor 1 family.</text>
</comment>
<evidence type="ECO:0000256" key="5">
    <source>
        <dbReference type="ARBA" id="ARBA00023136"/>
    </source>
</evidence>
<keyword evidence="4 12" id="KW-0297">G-protein coupled receptor</keyword>
<evidence type="ECO:0000256" key="8">
    <source>
        <dbReference type="ARBA" id="ARBA00023180"/>
    </source>
</evidence>
<evidence type="ECO:0000256" key="9">
    <source>
        <dbReference type="ARBA" id="ARBA00023224"/>
    </source>
</evidence>
<dbReference type="SUPFAM" id="SSF81321">
    <property type="entry name" value="Family A G protein-coupled receptor-like"/>
    <property type="match status" value="1"/>
</dbReference>
<name>A0A2S1XZ03_LEPOC</name>
<keyword evidence="7 12" id="KW-0675">Receptor</keyword>
<evidence type="ECO:0000256" key="11">
    <source>
        <dbReference type="ARBA" id="ARBA00067950"/>
    </source>
</evidence>
<keyword evidence="2 12" id="KW-0812">Transmembrane</keyword>
<dbReference type="InterPro" id="IPR000276">
    <property type="entry name" value="GPCR_Rhodpsn"/>
</dbReference>
<evidence type="ECO:0000256" key="4">
    <source>
        <dbReference type="ARBA" id="ARBA00023040"/>
    </source>
</evidence>
<sequence length="376" mass="42336">MAANTVDTTDYEYSENDFNGSENYTYLYPDLHELLDCPQKSLPWQSVIIPTLYFLIFFTGFIGNLCVIVIMASKHKNRRLVDTFVINLAVADLVFVCTLPFWGISAAKENQWDFGDFLCKFSSYVISVNRFSNIFFLTCMSVDRYLAVVRMLDSRYLRSNQCVRLTCCVIWLASIALGVPSLIYRRVEENGAARLCTEIADSAVFNGISLVALFLAFVLPVVIIVACYCSILVKLRNPPGLQNPKTEQRRRHSLKIVLVIIVAFVVSWLPFNVFKTILIACQLQFASLSCASQTTLARGLTLSSCFAFLNSCANPAIYIFLDHHFRHRALRFCLGWFGPQIKRRSGAPAGSSSGLTIDSYSVSSYPRCRMSSVHLQ</sequence>
<dbReference type="PRINTS" id="PR00237">
    <property type="entry name" value="GPCRRHODOPSN"/>
</dbReference>
<evidence type="ECO:0000256" key="6">
    <source>
        <dbReference type="ARBA" id="ARBA00023157"/>
    </source>
</evidence>
<evidence type="ECO:0000256" key="2">
    <source>
        <dbReference type="ARBA" id="ARBA00022692"/>
    </source>
</evidence>
<evidence type="ECO:0000313" key="15">
    <source>
        <dbReference type="EMBL" id="AWJ96934.1"/>
    </source>
</evidence>
<feature type="transmembrane region" description="Helical" evidence="13">
    <location>
        <begin position="163"/>
        <end position="184"/>
    </location>
</feature>
<evidence type="ECO:0000256" key="12">
    <source>
        <dbReference type="RuleBase" id="RU000688"/>
    </source>
</evidence>
<dbReference type="InterPro" id="IPR000248">
    <property type="entry name" value="ATII_rcpt"/>
</dbReference>
<dbReference type="EMBL" id="MG732939">
    <property type="protein sequence ID" value="AWJ96934.1"/>
    <property type="molecule type" value="mRNA"/>
</dbReference>
<keyword evidence="8" id="KW-0325">Glycoprotein</keyword>
<dbReference type="PROSITE" id="PS00237">
    <property type="entry name" value="G_PROTEIN_RECEP_F1_1"/>
    <property type="match status" value="1"/>
</dbReference>
<comment type="subcellular location">
    <subcellularLocation>
        <location evidence="1">Membrane</location>
        <topology evidence="1">Multi-pass membrane protein</topology>
    </subcellularLocation>
</comment>
<dbReference type="Gene3D" id="1.20.1070.10">
    <property type="entry name" value="Rhodopsin 7-helix transmembrane proteins"/>
    <property type="match status" value="1"/>
</dbReference>
<keyword evidence="6" id="KW-1015">Disulfide bond</keyword>
<evidence type="ECO:0000259" key="14">
    <source>
        <dbReference type="PROSITE" id="PS50262"/>
    </source>
</evidence>
<proteinExistence type="evidence at transcript level"/>
<feature type="transmembrane region" description="Helical" evidence="13">
    <location>
        <begin position="254"/>
        <end position="280"/>
    </location>
</feature>
<evidence type="ECO:0000256" key="10">
    <source>
        <dbReference type="ARBA" id="ARBA00035627"/>
    </source>
</evidence>
<feature type="transmembrane region" description="Helical" evidence="13">
    <location>
        <begin position="52"/>
        <end position="72"/>
    </location>
</feature>
<gene>
    <name evidence="15" type="primary">gpr25</name>
</gene>
<feature type="transmembrane region" description="Helical" evidence="13">
    <location>
        <begin position="124"/>
        <end position="142"/>
    </location>
</feature>
<protein>
    <recommendedName>
        <fullName evidence="11">Probable G-protein coupled receptor 25</fullName>
    </recommendedName>
</protein>
<dbReference type="PANTHER" id="PTHR10489">
    <property type="entry name" value="CELL ADHESION MOLECULE"/>
    <property type="match status" value="1"/>
</dbReference>
<dbReference type="AlphaFoldDB" id="A0A2S1XZ03"/>
<feature type="transmembrane region" description="Helical" evidence="13">
    <location>
        <begin position="84"/>
        <end position="104"/>
    </location>
</feature>
<dbReference type="FunFam" id="1.20.1070.10:FF:000276">
    <property type="entry name" value="G protein-coupled receptor 25"/>
    <property type="match status" value="1"/>
</dbReference>
<feature type="transmembrane region" description="Helical" evidence="13">
    <location>
        <begin position="204"/>
        <end position="233"/>
    </location>
</feature>
<reference evidence="15" key="1">
    <citation type="journal article" date="2018" name="Biochem. Biophys. Res. Commun.">
        <title>The orphan G protein-coupled receptor 25 (GPR25) is activated by Apelin and Apela in non-mammalian vertebrates.</title>
        <authorList>
            <person name="Zhang J."/>
            <person name="Wan Y."/>
            <person name="Fang C."/>
            <person name="Chen J."/>
            <person name="Ouyang W."/>
            <person name="Li J."/>
            <person name="Wang Y."/>
        </authorList>
    </citation>
    <scope>NUCLEOTIDE SEQUENCE</scope>
</reference>
<evidence type="ECO:0000256" key="1">
    <source>
        <dbReference type="ARBA" id="ARBA00004141"/>
    </source>
</evidence>
<dbReference type="PRINTS" id="PR00241">
    <property type="entry name" value="ANGIOTENSINR"/>
</dbReference>
<dbReference type="Pfam" id="PF00001">
    <property type="entry name" value="7tm_1"/>
    <property type="match status" value="1"/>
</dbReference>
<evidence type="ECO:0000256" key="13">
    <source>
        <dbReference type="SAM" id="Phobius"/>
    </source>
</evidence>
<dbReference type="GO" id="GO:0016020">
    <property type="term" value="C:membrane"/>
    <property type="evidence" value="ECO:0007669"/>
    <property type="project" value="UniProtKB-SubCell"/>
</dbReference>
<accession>A0A2S1XZ03</accession>
<evidence type="ECO:0000256" key="7">
    <source>
        <dbReference type="ARBA" id="ARBA00023170"/>
    </source>
</evidence>
<keyword evidence="5 13" id="KW-0472">Membrane</keyword>
<feature type="transmembrane region" description="Helical" evidence="13">
    <location>
        <begin position="300"/>
        <end position="321"/>
    </location>
</feature>
<keyword evidence="3 13" id="KW-1133">Transmembrane helix</keyword>
<comment type="function">
    <text evidence="10">Orphan receptor.</text>
</comment>
<dbReference type="GO" id="GO:0004930">
    <property type="term" value="F:G protein-coupled receptor activity"/>
    <property type="evidence" value="ECO:0007669"/>
    <property type="project" value="UniProtKB-KW"/>
</dbReference>
<dbReference type="PANTHER" id="PTHR10489:SF954">
    <property type="entry name" value="G PROTEIN-COUPLED RECEPTOR 25"/>
    <property type="match status" value="1"/>
</dbReference>
<keyword evidence="9 12" id="KW-0807">Transducer</keyword>
<organism evidence="15">
    <name type="scientific">Lepisosteus oculatus</name>
    <name type="common">Spotted gar</name>
    <dbReference type="NCBI Taxonomy" id="7918"/>
    <lineage>
        <taxon>Eukaryota</taxon>
        <taxon>Metazoa</taxon>
        <taxon>Chordata</taxon>
        <taxon>Craniata</taxon>
        <taxon>Vertebrata</taxon>
        <taxon>Euteleostomi</taxon>
        <taxon>Actinopterygii</taxon>
        <taxon>Neopterygii</taxon>
        <taxon>Holostei</taxon>
        <taxon>Semionotiformes</taxon>
        <taxon>Lepisosteidae</taxon>
        <taxon>Lepisosteus</taxon>
    </lineage>
</organism>